<sequence length="141" mass="15448">MYENWIIGGPAGTVYASSPSGWFDMNLFEEWFFQILLPHIERTRAPNATTVVAGDNLASHFTPNVIAACKEKQIPIIEEVASASDLPKSISNEILPLPQEMASTSGLSSRKAKKSHPQKNVKPAKGQKIKQKMIPLAEFAA</sequence>
<keyword evidence="3" id="KW-1185">Reference proteome</keyword>
<dbReference type="AlphaFoldDB" id="A0AAV8Z014"/>
<proteinExistence type="predicted"/>
<dbReference type="EMBL" id="JANEYF010001779">
    <property type="protein sequence ID" value="KAJ8957308.1"/>
    <property type="molecule type" value="Genomic_DNA"/>
</dbReference>
<evidence type="ECO:0000313" key="2">
    <source>
        <dbReference type="EMBL" id="KAJ8957308.1"/>
    </source>
</evidence>
<reference evidence="2" key="1">
    <citation type="journal article" date="2023" name="Insect Mol. Biol.">
        <title>Genome sequencing provides insights into the evolution of gene families encoding plant cell wall-degrading enzymes in longhorned beetles.</title>
        <authorList>
            <person name="Shin N.R."/>
            <person name="Okamura Y."/>
            <person name="Kirsch R."/>
            <person name="Pauchet Y."/>
        </authorList>
    </citation>
    <scope>NUCLEOTIDE SEQUENCE</scope>
    <source>
        <strain evidence="2">RBIC_L_NR</strain>
    </source>
</reference>
<name>A0AAV8Z014_9CUCU</name>
<accession>A0AAV8Z014</accession>
<feature type="region of interest" description="Disordered" evidence="1">
    <location>
        <begin position="101"/>
        <end position="129"/>
    </location>
</feature>
<comment type="caution">
    <text evidence="2">The sequence shown here is derived from an EMBL/GenBank/DDBJ whole genome shotgun (WGS) entry which is preliminary data.</text>
</comment>
<evidence type="ECO:0000256" key="1">
    <source>
        <dbReference type="SAM" id="MobiDB-lite"/>
    </source>
</evidence>
<gene>
    <name evidence="2" type="ORF">NQ314_006556</name>
</gene>
<evidence type="ECO:0008006" key="4">
    <source>
        <dbReference type="Google" id="ProtNLM"/>
    </source>
</evidence>
<protein>
    <recommendedName>
        <fullName evidence="4">DDE-1 domain-containing protein</fullName>
    </recommendedName>
</protein>
<feature type="compositionally biased region" description="Basic residues" evidence="1">
    <location>
        <begin position="110"/>
        <end position="119"/>
    </location>
</feature>
<evidence type="ECO:0000313" key="3">
    <source>
        <dbReference type="Proteomes" id="UP001162156"/>
    </source>
</evidence>
<dbReference type="Proteomes" id="UP001162156">
    <property type="component" value="Unassembled WGS sequence"/>
</dbReference>
<organism evidence="2 3">
    <name type="scientific">Rhamnusium bicolor</name>
    <dbReference type="NCBI Taxonomy" id="1586634"/>
    <lineage>
        <taxon>Eukaryota</taxon>
        <taxon>Metazoa</taxon>
        <taxon>Ecdysozoa</taxon>
        <taxon>Arthropoda</taxon>
        <taxon>Hexapoda</taxon>
        <taxon>Insecta</taxon>
        <taxon>Pterygota</taxon>
        <taxon>Neoptera</taxon>
        <taxon>Endopterygota</taxon>
        <taxon>Coleoptera</taxon>
        <taxon>Polyphaga</taxon>
        <taxon>Cucujiformia</taxon>
        <taxon>Chrysomeloidea</taxon>
        <taxon>Cerambycidae</taxon>
        <taxon>Lepturinae</taxon>
        <taxon>Rhagiini</taxon>
        <taxon>Rhamnusium</taxon>
    </lineage>
</organism>